<comment type="caution">
    <text evidence="2">The sequence shown here is derived from an EMBL/GenBank/DDBJ whole genome shotgun (WGS) entry which is preliminary data.</text>
</comment>
<reference evidence="2 3" key="1">
    <citation type="journal article" date="2023" name="BMC Biotechnol.">
        <title>Vitis rotundifolia cv Carlos genome sequencing.</title>
        <authorList>
            <person name="Huff M."/>
            <person name="Hulse-Kemp A."/>
            <person name="Scheffler B."/>
            <person name="Youngblood R."/>
            <person name="Simpson S."/>
            <person name="Babiker E."/>
            <person name="Staton M."/>
        </authorList>
    </citation>
    <scope>NUCLEOTIDE SEQUENCE [LARGE SCALE GENOMIC DNA]</scope>
    <source>
        <tissue evidence="2">Leaf</tissue>
    </source>
</reference>
<feature type="region of interest" description="Disordered" evidence="1">
    <location>
        <begin position="28"/>
        <end position="50"/>
    </location>
</feature>
<dbReference type="EMBL" id="JARBHA010000009">
    <property type="protein sequence ID" value="KAJ9692908.1"/>
    <property type="molecule type" value="Genomic_DNA"/>
</dbReference>
<dbReference type="AlphaFoldDB" id="A0AA38ZR65"/>
<gene>
    <name evidence="2" type="ORF">PVL29_011830</name>
</gene>
<name>A0AA38ZR65_VITRO</name>
<proteinExistence type="predicted"/>
<evidence type="ECO:0000256" key="1">
    <source>
        <dbReference type="SAM" id="MobiDB-lite"/>
    </source>
</evidence>
<protein>
    <submittedName>
        <fullName evidence="2">Uncharacterized protein</fullName>
    </submittedName>
</protein>
<dbReference type="Proteomes" id="UP001168098">
    <property type="component" value="Unassembled WGS sequence"/>
</dbReference>
<accession>A0AA38ZR65</accession>
<keyword evidence="3" id="KW-1185">Reference proteome</keyword>
<evidence type="ECO:0000313" key="2">
    <source>
        <dbReference type="EMBL" id="KAJ9692908.1"/>
    </source>
</evidence>
<organism evidence="2 3">
    <name type="scientific">Vitis rotundifolia</name>
    <name type="common">Muscadine grape</name>
    <dbReference type="NCBI Taxonomy" id="103349"/>
    <lineage>
        <taxon>Eukaryota</taxon>
        <taxon>Viridiplantae</taxon>
        <taxon>Streptophyta</taxon>
        <taxon>Embryophyta</taxon>
        <taxon>Tracheophyta</taxon>
        <taxon>Spermatophyta</taxon>
        <taxon>Magnoliopsida</taxon>
        <taxon>eudicotyledons</taxon>
        <taxon>Gunneridae</taxon>
        <taxon>Pentapetalae</taxon>
        <taxon>rosids</taxon>
        <taxon>Vitales</taxon>
        <taxon>Vitaceae</taxon>
        <taxon>Viteae</taxon>
        <taxon>Vitis</taxon>
    </lineage>
</organism>
<feature type="compositionally biased region" description="Polar residues" evidence="1">
    <location>
        <begin position="29"/>
        <end position="50"/>
    </location>
</feature>
<sequence>MLSWVLDNTIGNSEIQNVVAVNGMDMGSRKSSSLHGLACPSSNTSDEFDR</sequence>
<evidence type="ECO:0000313" key="3">
    <source>
        <dbReference type="Proteomes" id="UP001168098"/>
    </source>
</evidence>